<name>A0A1I2AF94_9BACT</name>
<keyword evidence="3" id="KW-1185">Reference proteome</keyword>
<accession>A0A1I2AF94</accession>
<sequence length="198" mass="23258">MDNDINFKDLWAKQKVAEPDKEELLLKMEAFKKENIRKIIFSNILLVATSAFIIFIWVYYQPAMLTTKIGIVLIVLAMAIYMFANNKNKPVFNITTTEISNKEYLEALLAIKKKQQFMQTTILNSYFVLLSLGIALYMYEYASKMSIAWALAVYGLTVLWILFNWFYFRPKQIKKQQHKLNEIISKFERLNQQIAGNQ</sequence>
<reference evidence="3" key="1">
    <citation type="submission" date="2016-10" db="EMBL/GenBank/DDBJ databases">
        <authorList>
            <person name="Varghese N."/>
            <person name="Submissions S."/>
        </authorList>
    </citation>
    <scope>NUCLEOTIDE SEQUENCE [LARGE SCALE GENOMIC DNA]</scope>
    <source>
        <strain>GEY</strain>
        <strain evidence="3">DSM 9560</strain>
    </source>
</reference>
<feature type="transmembrane region" description="Helical" evidence="1">
    <location>
        <begin position="121"/>
        <end position="139"/>
    </location>
</feature>
<feature type="transmembrane region" description="Helical" evidence="1">
    <location>
        <begin position="145"/>
        <end position="168"/>
    </location>
</feature>
<dbReference type="STRING" id="1003.SAMN04488541_1001147"/>
<dbReference type="Proteomes" id="UP000199513">
    <property type="component" value="Unassembled WGS sequence"/>
</dbReference>
<gene>
    <name evidence="2" type="ORF">SAMN04488541_1001147</name>
</gene>
<evidence type="ECO:0000256" key="1">
    <source>
        <dbReference type="SAM" id="Phobius"/>
    </source>
</evidence>
<organism evidence="2 3">
    <name type="scientific">Thermoflexibacter ruber</name>
    <dbReference type="NCBI Taxonomy" id="1003"/>
    <lineage>
        <taxon>Bacteria</taxon>
        <taxon>Pseudomonadati</taxon>
        <taxon>Bacteroidota</taxon>
        <taxon>Cytophagia</taxon>
        <taxon>Cytophagales</taxon>
        <taxon>Thermoflexibacteraceae</taxon>
        <taxon>Thermoflexibacter</taxon>
    </lineage>
</organism>
<keyword evidence="1" id="KW-0812">Transmembrane</keyword>
<dbReference type="OrthoDB" id="795301at2"/>
<feature type="transmembrane region" description="Helical" evidence="1">
    <location>
        <begin position="39"/>
        <end position="59"/>
    </location>
</feature>
<evidence type="ECO:0000313" key="3">
    <source>
        <dbReference type="Proteomes" id="UP000199513"/>
    </source>
</evidence>
<dbReference type="RefSeq" id="WP_091538359.1">
    <property type="nucleotide sequence ID" value="NZ_FONY01000001.1"/>
</dbReference>
<dbReference type="AlphaFoldDB" id="A0A1I2AF94"/>
<evidence type="ECO:0000313" key="2">
    <source>
        <dbReference type="EMBL" id="SFE42542.1"/>
    </source>
</evidence>
<keyword evidence="1" id="KW-0472">Membrane</keyword>
<feature type="transmembrane region" description="Helical" evidence="1">
    <location>
        <begin position="65"/>
        <end position="84"/>
    </location>
</feature>
<keyword evidence="1" id="KW-1133">Transmembrane helix</keyword>
<protein>
    <submittedName>
        <fullName evidence="2">Uncharacterized protein</fullName>
    </submittedName>
</protein>
<dbReference type="EMBL" id="FONY01000001">
    <property type="protein sequence ID" value="SFE42542.1"/>
    <property type="molecule type" value="Genomic_DNA"/>
</dbReference>
<proteinExistence type="predicted"/>